<accession>A0A2C4PVI0</accession>
<proteinExistence type="predicted"/>
<protein>
    <submittedName>
        <fullName evidence="2">Uncharacterized protein</fullName>
    </submittedName>
</protein>
<feature type="chain" id="PRO_5013061465" evidence="1">
    <location>
        <begin position="28"/>
        <end position="123"/>
    </location>
</feature>
<dbReference type="RefSeq" id="WP_098816116.1">
    <property type="nucleotide sequence ID" value="NZ_NUSP01000037.1"/>
</dbReference>
<gene>
    <name evidence="2" type="ORF">COF57_27945</name>
</gene>
<dbReference type="EMBL" id="NUSP01000037">
    <property type="protein sequence ID" value="PHD56232.1"/>
    <property type="molecule type" value="Genomic_DNA"/>
</dbReference>
<reference evidence="2 3" key="1">
    <citation type="submission" date="2017-09" db="EMBL/GenBank/DDBJ databases">
        <title>Large-scale bioinformatics analysis of Bacillus genomes uncovers conserved roles of natural products in bacterial physiology.</title>
        <authorList>
            <consortium name="Agbiome Team Llc"/>
            <person name="Bleich R.M."/>
            <person name="Grubbs K.J."/>
            <person name="Santa Maria K.C."/>
            <person name="Allen S.E."/>
            <person name="Farag S."/>
            <person name="Shank E.A."/>
            <person name="Bowers A."/>
        </authorList>
    </citation>
    <scope>NUCLEOTIDE SEQUENCE [LARGE SCALE GENOMIC DNA]</scope>
    <source>
        <strain evidence="2 3">AFS044295</strain>
    </source>
</reference>
<dbReference type="AlphaFoldDB" id="A0A2C4PVI0"/>
<name>A0A2C4PVI0_9BACI</name>
<organism evidence="2 3">
    <name type="scientific">Bacillus wiedmannii</name>
    <dbReference type="NCBI Taxonomy" id="1890302"/>
    <lineage>
        <taxon>Bacteria</taxon>
        <taxon>Bacillati</taxon>
        <taxon>Bacillota</taxon>
        <taxon>Bacilli</taxon>
        <taxon>Bacillales</taxon>
        <taxon>Bacillaceae</taxon>
        <taxon>Bacillus</taxon>
        <taxon>Bacillus cereus group</taxon>
    </lineage>
</organism>
<dbReference type="Proteomes" id="UP000223364">
    <property type="component" value="Unassembled WGS sequence"/>
</dbReference>
<feature type="signal peptide" evidence="1">
    <location>
        <begin position="1"/>
        <end position="27"/>
    </location>
</feature>
<evidence type="ECO:0000256" key="1">
    <source>
        <dbReference type="SAM" id="SignalP"/>
    </source>
</evidence>
<evidence type="ECO:0000313" key="3">
    <source>
        <dbReference type="Proteomes" id="UP000223364"/>
    </source>
</evidence>
<sequence length="123" mass="12669">MRKVIAGLFVVATTLSAPFVGFSEASAASASNAVLQASQTSSSTSRITVNGSMKIVVQNWGTKDIGYTIFKRGSVYATGNLKGGKSYNNTISLPKDDYSVRLYCGGPSGGSTGCSGQVSIANK</sequence>
<keyword evidence="1" id="KW-0732">Signal</keyword>
<comment type="caution">
    <text evidence="2">The sequence shown here is derived from an EMBL/GenBank/DDBJ whole genome shotgun (WGS) entry which is preliminary data.</text>
</comment>
<evidence type="ECO:0000313" key="2">
    <source>
        <dbReference type="EMBL" id="PHD56232.1"/>
    </source>
</evidence>